<sequence>MSNRTYLYNLEPYTGQDAIKDLRFRDSELIDPPTVSPDAVPPNVDEERICFATHIPLNGNDKPKQIRWVTGPPDMTDVYGSVAEEKKYEEIFWRLNLVDLNGFTVDHPSNRANLTDQIYEALEEDLIAITCSKQALDDMLSALNCDNRWRHWALFTQDSVFPREWLLIHQAFFDPDFTIIVIDPQQVREKCGSIPFLDEATGEFKKYIPSLTSNFFCWEGKEDFILPPFKRPGTRQLECSNWGVNPNLLGDEAMCIYRKTMELAEAMFWTTGLEDPPVFDEPEIAEWRAEVLARKKERWGDSANDDSATDADTTDPDTLDTPEYKHWSDRINAAKTGKDLAKVAQDLWGGGPMSYRPNDDEWDRLPDYFMSRDGIPPNVDEERICFATRVPLNSNDKPKQIRWITRPPTMTDDDGKAAEVYEALEDLIAITCSNRYLDGMLSALDRDNKWRHWALHKQGSVFPREWLVKLPLLIIVDSDFRALQLVHWAFYDPEFTIIVINPKTSIEK</sequence>
<evidence type="ECO:0000313" key="3">
    <source>
        <dbReference type="Proteomes" id="UP001213000"/>
    </source>
</evidence>
<comment type="caution">
    <text evidence="2">The sequence shown here is derived from an EMBL/GenBank/DDBJ whole genome shotgun (WGS) entry which is preliminary data.</text>
</comment>
<keyword evidence="3" id="KW-1185">Reference proteome</keyword>
<dbReference type="EMBL" id="JANIEX010000248">
    <property type="protein sequence ID" value="KAJ3570233.1"/>
    <property type="molecule type" value="Genomic_DNA"/>
</dbReference>
<organism evidence="2 3">
    <name type="scientific">Leucocoprinus birnbaumii</name>
    <dbReference type="NCBI Taxonomy" id="56174"/>
    <lineage>
        <taxon>Eukaryota</taxon>
        <taxon>Fungi</taxon>
        <taxon>Dikarya</taxon>
        <taxon>Basidiomycota</taxon>
        <taxon>Agaricomycotina</taxon>
        <taxon>Agaricomycetes</taxon>
        <taxon>Agaricomycetidae</taxon>
        <taxon>Agaricales</taxon>
        <taxon>Agaricineae</taxon>
        <taxon>Agaricaceae</taxon>
        <taxon>Leucocoprinus</taxon>
    </lineage>
</organism>
<gene>
    <name evidence="2" type="ORF">NP233_g4550</name>
</gene>
<proteinExistence type="predicted"/>
<evidence type="ECO:0000313" key="2">
    <source>
        <dbReference type="EMBL" id="KAJ3570233.1"/>
    </source>
</evidence>
<reference evidence="2" key="1">
    <citation type="submission" date="2022-07" db="EMBL/GenBank/DDBJ databases">
        <title>Genome Sequence of Leucocoprinus birnbaumii.</title>
        <authorList>
            <person name="Buettner E."/>
        </authorList>
    </citation>
    <scope>NUCLEOTIDE SEQUENCE</scope>
    <source>
        <strain evidence="2">VT141</strain>
    </source>
</reference>
<feature type="region of interest" description="Disordered" evidence="1">
    <location>
        <begin position="298"/>
        <end position="326"/>
    </location>
</feature>
<accession>A0AAD5W0X8</accession>
<dbReference type="Proteomes" id="UP001213000">
    <property type="component" value="Unassembled WGS sequence"/>
</dbReference>
<evidence type="ECO:0000256" key="1">
    <source>
        <dbReference type="SAM" id="MobiDB-lite"/>
    </source>
</evidence>
<name>A0AAD5W0X8_9AGAR</name>
<feature type="compositionally biased region" description="Acidic residues" evidence="1">
    <location>
        <begin position="303"/>
        <end position="320"/>
    </location>
</feature>
<dbReference type="AlphaFoldDB" id="A0AAD5W0X8"/>
<protein>
    <submittedName>
        <fullName evidence="2">Uncharacterized protein</fullName>
    </submittedName>
</protein>